<dbReference type="CDD" id="cd13124">
    <property type="entry name" value="MATE_SpoVB_like"/>
    <property type="match status" value="1"/>
</dbReference>
<dbReference type="PANTHER" id="PTHR30250">
    <property type="entry name" value="PST FAMILY PREDICTED COLANIC ACID TRANSPORTER"/>
    <property type="match status" value="1"/>
</dbReference>
<dbReference type="GO" id="GO:0005886">
    <property type="term" value="C:plasma membrane"/>
    <property type="evidence" value="ECO:0007669"/>
    <property type="project" value="UniProtKB-SubCell"/>
</dbReference>
<comment type="subcellular location">
    <subcellularLocation>
        <location evidence="1">Cell membrane</location>
        <topology evidence="1">Multi-pass membrane protein</topology>
    </subcellularLocation>
</comment>
<dbReference type="Proteomes" id="UP000824074">
    <property type="component" value="Unassembled WGS sequence"/>
</dbReference>
<evidence type="ECO:0000256" key="2">
    <source>
        <dbReference type="ARBA" id="ARBA00022475"/>
    </source>
</evidence>
<feature type="transmembrane region" description="Helical" evidence="6">
    <location>
        <begin position="12"/>
        <end position="35"/>
    </location>
</feature>
<sequence>MKKSSFLNGAIIATAGIVITKILGILYVIPFYAIIGESSIALYGYAYTIYNLFLSLSTVGIPPAMSKLISEYNALKYYNTKERAYKLGKYLLIGLGIILFFIMFFGAPFIANQIMGDNTGGNSKESITFVIRIISTAILVVPYLSVTKGYLQGHKFMAPPSISQVIEQLVRIAVILIGSYLCVRVLNLGVTNAVGIAVFGATLGALAALIYLLVKIKKNKKDIIRTDDKKEEEKKITNKQIIKKLLIYSVPFISFGLALSVYDYIDMTTIIDGLTNLGFKTSDAESVLGVINTTGNKLNSVVLAISTGLMTSLVPNITSSFVKKDYKDVKRKVNQSFLMLLYVTMPMAVGLSILAKPVFYAFYGASNWGPKVFCFTIFIALFRCVFTTSVSIAQSLNKFKNVFISIIAGILVKLVLQYPFMNLFDALGLYPFWGSTLATLTGLATSFITNLIVINKVVKLDIKEYFKKMFKFIYPLVIMIVVLILMKNFISVDVNSTLSSVLVIIIYAFFGALIYFALTIKNGVFKDIFGDKLLRKLRIIRK</sequence>
<evidence type="ECO:0000256" key="3">
    <source>
        <dbReference type="ARBA" id="ARBA00022692"/>
    </source>
</evidence>
<comment type="caution">
    <text evidence="7">The sequence shown here is derived from an EMBL/GenBank/DDBJ whole genome shotgun (WGS) entry which is preliminary data.</text>
</comment>
<reference evidence="7" key="2">
    <citation type="journal article" date="2021" name="PeerJ">
        <title>Extensive microbial diversity within the chicken gut microbiome revealed by metagenomics and culture.</title>
        <authorList>
            <person name="Gilroy R."/>
            <person name="Ravi A."/>
            <person name="Getino M."/>
            <person name="Pursley I."/>
            <person name="Horton D.L."/>
            <person name="Alikhan N.F."/>
            <person name="Baker D."/>
            <person name="Gharbi K."/>
            <person name="Hall N."/>
            <person name="Watson M."/>
            <person name="Adriaenssens E.M."/>
            <person name="Foster-Nyarko E."/>
            <person name="Jarju S."/>
            <person name="Secka A."/>
            <person name="Antonio M."/>
            <person name="Oren A."/>
            <person name="Chaudhuri R.R."/>
            <person name="La Ragione R."/>
            <person name="Hildebrand F."/>
            <person name="Pallen M.J."/>
        </authorList>
    </citation>
    <scope>NUCLEOTIDE SEQUENCE</scope>
    <source>
        <strain evidence="7">CHK193-30670</strain>
    </source>
</reference>
<dbReference type="PIRSF" id="PIRSF038958">
    <property type="entry name" value="PG_synth_SpoVB"/>
    <property type="match status" value="1"/>
</dbReference>
<keyword evidence="4 6" id="KW-1133">Transmembrane helix</keyword>
<evidence type="ECO:0000313" key="8">
    <source>
        <dbReference type="Proteomes" id="UP000824074"/>
    </source>
</evidence>
<keyword evidence="5 6" id="KW-0472">Membrane</keyword>
<dbReference type="AlphaFoldDB" id="A0A9D1INJ3"/>
<evidence type="ECO:0000256" key="5">
    <source>
        <dbReference type="ARBA" id="ARBA00023136"/>
    </source>
</evidence>
<feature type="transmembrane region" description="Helical" evidence="6">
    <location>
        <begin position="432"/>
        <end position="452"/>
    </location>
</feature>
<feature type="transmembrane region" description="Helical" evidence="6">
    <location>
        <begin position="472"/>
        <end position="490"/>
    </location>
</feature>
<evidence type="ECO:0000313" key="7">
    <source>
        <dbReference type="EMBL" id="HIU39876.1"/>
    </source>
</evidence>
<feature type="transmembrane region" description="Helical" evidence="6">
    <location>
        <begin position="402"/>
        <end position="420"/>
    </location>
</feature>
<dbReference type="InterPro" id="IPR024923">
    <property type="entry name" value="PG_synth_SpoVB"/>
</dbReference>
<feature type="transmembrane region" description="Helical" evidence="6">
    <location>
        <begin position="168"/>
        <end position="187"/>
    </location>
</feature>
<dbReference type="InterPro" id="IPR050833">
    <property type="entry name" value="Poly_Biosynth_Transport"/>
</dbReference>
<feature type="transmembrane region" description="Helical" evidence="6">
    <location>
        <begin position="47"/>
        <end position="69"/>
    </location>
</feature>
<name>A0A9D1INJ3_9FIRM</name>
<feature type="transmembrane region" description="Helical" evidence="6">
    <location>
        <begin position="298"/>
        <end position="318"/>
    </location>
</feature>
<evidence type="ECO:0000256" key="1">
    <source>
        <dbReference type="ARBA" id="ARBA00004651"/>
    </source>
</evidence>
<feature type="transmembrane region" description="Helical" evidence="6">
    <location>
        <begin position="90"/>
        <end position="115"/>
    </location>
</feature>
<keyword evidence="2" id="KW-1003">Cell membrane</keyword>
<feature type="transmembrane region" description="Helical" evidence="6">
    <location>
        <begin position="496"/>
        <end position="518"/>
    </location>
</feature>
<feature type="transmembrane region" description="Helical" evidence="6">
    <location>
        <begin position="245"/>
        <end position="265"/>
    </location>
</feature>
<gene>
    <name evidence="7" type="ORF">IAB68_01060</name>
</gene>
<feature type="transmembrane region" description="Helical" evidence="6">
    <location>
        <begin position="127"/>
        <end position="147"/>
    </location>
</feature>
<proteinExistence type="predicted"/>
<dbReference type="InterPro" id="IPR002797">
    <property type="entry name" value="Polysacc_synth"/>
</dbReference>
<organism evidence="7 8">
    <name type="scientific">Candidatus Aphodocola excrementigallinarum</name>
    <dbReference type="NCBI Taxonomy" id="2840670"/>
    <lineage>
        <taxon>Bacteria</taxon>
        <taxon>Bacillati</taxon>
        <taxon>Bacillota</taxon>
        <taxon>Bacilli</taxon>
        <taxon>Candidatus Aphodocola</taxon>
    </lineage>
</organism>
<protein>
    <submittedName>
        <fullName evidence="7">Polysaccharide biosynthesis protein</fullName>
    </submittedName>
</protein>
<feature type="transmembrane region" description="Helical" evidence="6">
    <location>
        <begin position="339"/>
        <end position="362"/>
    </location>
</feature>
<dbReference type="PANTHER" id="PTHR30250:SF21">
    <property type="entry name" value="LIPID II FLIPPASE MURJ"/>
    <property type="match status" value="1"/>
</dbReference>
<dbReference type="Pfam" id="PF01943">
    <property type="entry name" value="Polysacc_synt"/>
    <property type="match status" value="1"/>
</dbReference>
<accession>A0A9D1INJ3</accession>
<evidence type="ECO:0000256" key="6">
    <source>
        <dbReference type="SAM" id="Phobius"/>
    </source>
</evidence>
<dbReference type="EMBL" id="DVMT01000014">
    <property type="protein sequence ID" value="HIU39876.1"/>
    <property type="molecule type" value="Genomic_DNA"/>
</dbReference>
<feature type="transmembrane region" description="Helical" evidence="6">
    <location>
        <begin position="368"/>
        <end position="390"/>
    </location>
</feature>
<keyword evidence="3 6" id="KW-0812">Transmembrane</keyword>
<reference evidence="7" key="1">
    <citation type="submission" date="2020-10" db="EMBL/GenBank/DDBJ databases">
        <authorList>
            <person name="Gilroy R."/>
        </authorList>
    </citation>
    <scope>NUCLEOTIDE SEQUENCE</scope>
    <source>
        <strain evidence="7">CHK193-30670</strain>
    </source>
</reference>
<evidence type="ECO:0000256" key="4">
    <source>
        <dbReference type="ARBA" id="ARBA00022989"/>
    </source>
</evidence>
<feature type="transmembrane region" description="Helical" evidence="6">
    <location>
        <begin position="193"/>
        <end position="214"/>
    </location>
</feature>